<dbReference type="PROSITE" id="PS51257">
    <property type="entry name" value="PROKAR_LIPOPROTEIN"/>
    <property type="match status" value="1"/>
</dbReference>
<feature type="chain" id="PRO_5045827074" description="Lipoprotein" evidence="1">
    <location>
        <begin position="30"/>
        <end position="294"/>
    </location>
</feature>
<evidence type="ECO:0008006" key="4">
    <source>
        <dbReference type="Google" id="ProtNLM"/>
    </source>
</evidence>
<accession>A0ABQ3Y4S1</accession>
<name>A0ABQ3Y4S1_9ACTN</name>
<organism evidence="2 3">
    <name type="scientific">Paractinoplanes deccanensis</name>
    <dbReference type="NCBI Taxonomy" id="113561"/>
    <lineage>
        <taxon>Bacteria</taxon>
        <taxon>Bacillati</taxon>
        <taxon>Actinomycetota</taxon>
        <taxon>Actinomycetes</taxon>
        <taxon>Micromonosporales</taxon>
        <taxon>Micromonosporaceae</taxon>
        <taxon>Paractinoplanes</taxon>
    </lineage>
</organism>
<protein>
    <recommendedName>
        <fullName evidence="4">Lipoprotein</fullName>
    </recommendedName>
</protein>
<evidence type="ECO:0000256" key="1">
    <source>
        <dbReference type="SAM" id="SignalP"/>
    </source>
</evidence>
<proteinExistence type="predicted"/>
<keyword evidence="3" id="KW-1185">Reference proteome</keyword>
<gene>
    <name evidence="2" type="ORF">Ade02nite_36380</name>
</gene>
<evidence type="ECO:0000313" key="2">
    <source>
        <dbReference type="EMBL" id="GID74997.1"/>
    </source>
</evidence>
<reference evidence="2 3" key="1">
    <citation type="submission" date="2021-01" db="EMBL/GenBank/DDBJ databases">
        <title>Whole genome shotgun sequence of Actinoplanes deccanensis NBRC 13994.</title>
        <authorList>
            <person name="Komaki H."/>
            <person name="Tamura T."/>
        </authorList>
    </citation>
    <scope>NUCLEOTIDE SEQUENCE [LARGE SCALE GENOMIC DNA]</scope>
    <source>
        <strain evidence="2 3">NBRC 13994</strain>
    </source>
</reference>
<dbReference type="RefSeq" id="WP_203764458.1">
    <property type="nucleotide sequence ID" value="NZ_BAAABO010000036.1"/>
</dbReference>
<dbReference type="Proteomes" id="UP000609879">
    <property type="component" value="Unassembled WGS sequence"/>
</dbReference>
<sequence length="294" mass="30703">MTRLRTTFLAAAAPLALLCACAQPDGAGAATGSESPVASAPTQGEGANYLVVRTESSGGFVPPDRTVGGLPAVSVYADGRVITDGPVPAIYPGPALPNVQVTQISPEQVQQLTQQGLDAGVRNGTDFGRPNVADAPTTRVTVRGPEGTHTVAVEALRESQANDPMLTKPQREARSKLASYVDKLTGITGTTVAYEPKELAVLARPYTEQGNAEPKSPEVAWPGPALPGRYLNEAFKIGCLTVTGDQMDTVLAAAREANAMTPWTDGGKKYAITFRPLLPDESGCQTFAITKGSR</sequence>
<dbReference type="EMBL" id="BOMI01000067">
    <property type="protein sequence ID" value="GID74997.1"/>
    <property type="molecule type" value="Genomic_DNA"/>
</dbReference>
<feature type="signal peptide" evidence="1">
    <location>
        <begin position="1"/>
        <end position="29"/>
    </location>
</feature>
<comment type="caution">
    <text evidence="2">The sequence shown here is derived from an EMBL/GenBank/DDBJ whole genome shotgun (WGS) entry which is preliminary data.</text>
</comment>
<keyword evidence="1" id="KW-0732">Signal</keyword>
<evidence type="ECO:0000313" key="3">
    <source>
        <dbReference type="Proteomes" id="UP000609879"/>
    </source>
</evidence>